<protein>
    <recommendedName>
        <fullName evidence="3">Baseplate protein J-like domain-containing protein</fullName>
    </recommendedName>
</protein>
<comment type="caution">
    <text evidence="1">The sequence shown here is derived from an EMBL/GenBank/DDBJ whole genome shotgun (WGS) entry which is preliminary data.</text>
</comment>
<organism evidence="1 2">
    <name type="scientific">Cupriavidus respiraculi</name>
    <dbReference type="NCBI Taxonomy" id="195930"/>
    <lineage>
        <taxon>Bacteria</taxon>
        <taxon>Pseudomonadati</taxon>
        <taxon>Pseudomonadota</taxon>
        <taxon>Betaproteobacteria</taxon>
        <taxon>Burkholderiales</taxon>
        <taxon>Burkholderiaceae</taxon>
        <taxon>Cupriavidus</taxon>
    </lineage>
</organism>
<reference evidence="1 2" key="1">
    <citation type="submission" date="2021-08" db="EMBL/GenBank/DDBJ databases">
        <authorList>
            <person name="Peeters C."/>
        </authorList>
    </citation>
    <scope>NUCLEOTIDE SEQUENCE [LARGE SCALE GENOMIC DNA]</scope>
    <source>
        <strain evidence="1 2">LMG 21510</strain>
    </source>
</reference>
<sequence>MAYGVTPDGFVRPRLPEIRQEIVEDLVAGMRNAGFAGDIETRPDSIFGLLIDTFAEREAALWEQAEGIYFAMYPGSASGTSLDNSVSFTGVTRLAAERSRAYVVAYGGAGVTVPAGSQIRHRITQTIWATAADVTIQAGAAADVTIVPTVMASTVYTVRVNGTDHSYTSDGTATIAEVLAGLVAALSATGLGVSSDGAAVRLVSDGRVAFAVVLDGPLTFSRIGSPVLAQTVEPGSEEAAVGDLNGIVTTVAGWDAVNNLQQGSPGRLAENDAQLRARYPTGLFRLGAATKPSIAPNIRDRVAGITAIRDFENDTDVTDAVGRPPHSIHVVVDGGLDDEIADAIYRVKAAGIASHGSVEVAVVGDDGKTHLVRFDRPERVYVWVRVVLTLLPPIEQAFPADGFEKVAAAIAATGATLDIGQDVVQQRFFGGIYATPGIAHVELSFAHSDDPSFVPGPGDYSDGNITIQEFEVAKFDLSRIEVT</sequence>
<gene>
    <name evidence="1" type="ORF">LMG21510_02141</name>
</gene>
<name>A0ABN7YLD8_9BURK</name>
<accession>A0ABN7YLD8</accession>
<evidence type="ECO:0000313" key="1">
    <source>
        <dbReference type="EMBL" id="CAG9173040.1"/>
    </source>
</evidence>
<dbReference type="RefSeq" id="WP_224041658.1">
    <property type="nucleotide sequence ID" value="NZ_CAJZAH010000002.1"/>
</dbReference>
<proteinExistence type="predicted"/>
<evidence type="ECO:0008006" key="3">
    <source>
        <dbReference type="Google" id="ProtNLM"/>
    </source>
</evidence>
<dbReference type="EMBL" id="CAJZAH010000002">
    <property type="protein sequence ID" value="CAG9173040.1"/>
    <property type="molecule type" value="Genomic_DNA"/>
</dbReference>
<evidence type="ECO:0000313" key="2">
    <source>
        <dbReference type="Proteomes" id="UP000721236"/>
    </source>
</evidence>
<keyword evidence="2" id="KW-1185">Reference proteome</keyword>
<dbReference type="Proteomes" id="UP000721236">
    <property type="component" value="Unassembled WGS sequence"/>
</dbReference>